<name>A0ABN8MVU4_9CNID</name>
<feature type="non-terminal residue" evidence="2">
    <location>
        <position position="1"/>
    </location>
</feature>
<feature type="compositionally biased region" description="Polar residues" evidence="1">
    <location>
        <begin position="113"/>
        <end position="145"/>
    </location>
</feature>
<keyword evidence="3" id="KW-1185">Reference proteome</keyword>
<protein>
    <submittedName>
        <fullName evidence="2">Uncharacterized protein</fullName>
    </submittedName>
</protein>
<accession>A0ABN8MVU4</accession>
<comment type="caution">
    <text evidence="2">The sequence shown here is derived from an EMBL/GenBank/DDBJ whole genome shotgun (WGS) entry which is preliminary data.</text>
</comment>
<feature type="region of interest" description="Disordered" evidence="1">
    <location>
        <begin position="80"/>
        <end position="152"/>
    </location>
</feature>
<dbReference type="EMBL" id="CALNXI010000695">
    <property type="protein sequence ID" value="CAH3034515.1"/>
    <property type="molecule type" value="Genomic_DNA"/>
</dbReference>
<feature type="non-terminal residue" evidence="2">
    <location>
        <position position="221"/>
    </location>
</feature>
<sequence length="221" mass="24415">WQKLKKEAWWKLTGIYAANPCIPAKIIALAGKLNNHPTGLNIQCLMIKFPSHPELDLERVQTSCTGEQMKLTCEEKDLVQWPRSSKRSNKEDTTGHQRKRGKKSCSVDDLPSTLKQTSEIGQSPVTTKLRSSPLPSIEGNSSAGRSKQLADCQPEKHLSAVLETDTGNQPTPSHLQCYVLQGIAGWNEDRASAALMDRGGNSQTSSYSSPVKHEINYLSKM</sequence>
<evidence type="ECO:0000313" key="2">
    <source>
        <dbReference type="EMBL" id="CAH3034515.1"/>
    </source>
</evidence>
<evidence type="ECO:0000313" key="3">
    <source>
        <dbReference type="Proteomes" id="UP001159427"/>
    </source>
</evidence>
<gene>
    <name evidence="2" type="ORF">PEVE_00039423</name>
</gene>
<organism evidence="2 3">
    <name type="scientific">Porites evermanni</name>
    <dbReference type="NCBI Taxonomy" id="104178"/>
    <lineage>
        <taxon>Eukaryota</taxon>
        <taxon>Metazoa</taxon>
        <taxon>Cnidaria</taxon>
        <taxon>Anthozoa</taxon>
        <taxon>Hexacorallia</taxon>
        <taxon>Scleractinia</taxon>
        <taxon>Fungiina</taxon>
        <taxon>Poritidae</taxon>
        <taxon>Porites</taxon>
    </lineage>
</organism>
<proteinExistence type="predicted"/>
<dbReference type="Proteomes" id="UP001159427">
    <property type="component" value="Unassembled WGS sequence"/>
</dbReference>
<reference evidence="2 3" key="1">
    <citation type="submission" date="2022-05" db="EMBL/GenBank/DDBJ databases">
        <authorList>
            <consortium name="Genoscope - CEA"/>
            <person name="William W."/>
        </authorList>
    </citation>
    <scope>NUCLEOTIDE SEQUENCE [LARGE SCALE GENOMIC DNA]</scope>
</reference>
<evidence type="ECO:0000256" key="1">
    <source>
        <dbReference type="SAM" id="MobiDB-lite"/>
    </source>
</evidence>